<dbReference type="InterPro" id="IPR001680">
    <property type="entry name" value="WD40_rpt"/>
</dbReference>
<dbReference type="Gene3D" id="3.90.70.10">
    <property type="entry name" value="Cysteine proteinases"/>
    <property type="match status" value="1"/>
</dbReference>
<keyword evidence="8 9" id="KW-0269">Exonuclease</keyword>
<name>A0A9P5JTD7_9AGAM</name>
<keyword evidence="3" id="KW-0853">WD repeat</keyword>
<keyword evidence="13" id="KW-1185">Reference proteome</keyword>
<comment type="subunit">
    <text evidence="9">Forms a heterotrimer with an asymmetric homodimer of the regulatory subunit PAN3 to form the poly(A)-nuclease (PAN) deadenylation complex.</text>
</comment>
<dbReference type="PANTHER" id="PTHR15728:SF0">
    <property type="entry name" value="PAN2-PAN3 DEADENYLATION COMPLEX CATALYTIC SUBUNIT PAN2"/>
    <property type="match status" value="1"/>
</dbReference>
<comment type="subcellular location">
    <subcellularLocation>
        <location evidence="1 9">Cytoplasm</location>
    </subcellularLocation>
</comment>
<dbReference type="InterPro" id="IPR038765">
    <property type="entry name" value="Papain-like_cys_pep_sf"/>
</dbReference>
<organism evidence="12 13">
    <name type="scientific">Russula ochroleuca</name>
    <dbReference type="NCBI Taxonomy" id="152965"/>
    <lineage>
        <taxon>Eukaryota</taxon>
        <taxon>Fungi</taxon>
        <taxon>Dikarya</taxon>
        <taxon>Basidiomycota</taxon>
        <taxon>Agaricomycotina</taxon>
        <taxon>Agaricomycetes</taxon>
        <taxon>Russulales</taxon>
        <taxon>Russulaceae</taxon>
        <taxon>Russula</taxon>
    </lineage>
</organism>
<dbReference type="HAMAP" id="MF_03182">
    <property type="entry name" value="PAN2"/>
    <property type="match status" value="1"/>
</dbReference>
<feature type="binding site" evidence="9">
    <location>
        <position position="1029"/>
    </location>
    <ligand>
        <name>a divalent metal cation</name>
        <dbReference type="ChEBI" id="CHEBI:60240"/>
        <note>catalytic</note>
    </ligand>
</feature>
<keyword evidence="4 9" id="KW-0507">mRNA processing</keyword>
<dbReference type="InterPro" id="IPR028881">
    <property type="entry name" value="PAN2_UCH_dom"/>
</dbReference>
<evidence type="ECO:0000256" key="7">
    <source>
        <dbReference type="ARBA" id="ARBA00022801"/>
    </source>
</evidence>
<dbReference type="GO" id="GO:0000932">
    <property type="term" value="C:P-body"/>
    <property type="evidence" value="ECO:0007669"/>
    <property type="project" value="TreeGrafter"/>
</dbReference>
<evidence type="ECO:0000256" key="3">
    <source>
        <dbReference type="ARBA" id="ARBA00022574"/>
    </source>
</evidence>
<dbReference type="InterPro" id="IPR015943">
    <property type="entry name" value="WD40/YVTN_repeat-like_dom_sf"/>
</dbReference>
<dbReference type="InterPro" id="IPR036322">
    <property type="entry name" value="WD40_repeat_dom_sf"/>
</dbReference>
<comment type="catalytic activity">
    <reaction evidence="9">
        <text>Exonucleolytic cleavage of poly(A) to 5'-AMP.</text>
        <dbReference type="EC" id="3.1.13.4"/>
    </reaction>
</comment>
<feature type="compositionally biased region" description="Low complexity" evidence="10">
    <location>
        <begin position="1085"/>
        <end position="1094"/>
    </location>
</feature>
<dbReference type="OrthoDB" id="16516at2759"/>
<dbReference type="EC" id="3.1.13.4" evidence="9"/>
<comment type="similarity">
    <text evidence="9">Belongs to the peptidase C19 family. PAN2 subfamily.</text>
</comment>
<comment type="caution">
    <text evidence="9">Lacks conserved residue(s) required for the propagation of feature annotation.</text>
</comment>
<dbReference type="SUPFAM" id="SSF53098">
    <property type="entry name" value="Ribonuclease H-like"/>
    <property type="match status" value="1"/>
</dbReference>
<dbReference type="SUPFAM" id="SSF54001">
    <property type="entry name" value="Cysteine proteinases"/>
    <property type="match status" value="1"/>
</dbReference>
<comment type="caution">
    <text evidence="12">The sequence shown here is derived from an EMBL/GenBank/DDBJ whole genome shotgun (WGS) entry which is preliminary data.</text>
</comment>
<dbReference type="CDD" id="cd06143">
    <property type="entry name" value="PAN2_exo"/>
    <property type="match status" value="1"/>
</dbReference>
<evidence type="ECO:0000256" key="5">
    <source>
        <dbReference type="ARBA" id="ARBA00022722"/>
    </source>
</evidence>
<protein>
    <recommendedName>
        <fullName evidence="9">PAN2-PAN3 deadenylation complex catalytic subunit PAN2</fullName>
        <ecNumber evidence="9">3.1.13.4</ecNumber>
    </recommendedName>
    <alternativeName>
        <fullName evidence="9">PAB1P-dependent poly(A)-specific ribonuclease</fullName>
    </alternativeName>
    <alternativeName>
        <fullName evidence="9">Poly(A)-nuclease deadenylation complex subunit 2</fullName>
        <shortName evidence="9">PAN deadenylation complex subunit 2</shortName>
    </alternativeName>
</protein>
<feature type="binding site" evidence="9">
    <location>
        <position position="867"/>
    </location>
    <ligand>
        <name>a divalent metal cation</name>
        <dbReference type="ChEBI" id="CHEBI:60240"/>
        <note>catalytic</note>
    </ligand>
</feature>
<feature type="binding site" evidence="9">
    <location>
        <position position="976"/>
    </location>
    <ligand>
        <name>a divalent metal cation</name>
        <dbReference type="ChEBI" id="CHEBI:60240"/>
        <note>catalytic</note>
    </ligand>
</feature>
<dbReference type="GO" id="GO:0004535">
    <property type="term" value="F:poly(A)-specific ribonuclease activity"/>
    <property type="evidence" value="ECO:0007669"/>
    <property type="project" value="UniProtKB-UniRule"/>
</dbReference>
<sequence length="1132" mass="125696">MSAQSYRPVVPIAPHDAVPQAITALSFDPTSDTLWSGANSGNVTAYYTPQGIRGVSFPVGGGLAANKVIADETQVRAQGVAGEGIGAWSKGGVNRWYYRPSASVTTFSSTLSSSRTVAVSTSTPEIVLLNSITGSVLRQASVPSTIRHLHFTHSYLLSGDSDGYLRCHDHRTGLRREGGAENTVKAHASEIQGLQSSGNHVYTIGWGLRQSRPVPDPLVKIYDLRSMRPLSPLPFPSGPAFINLLPMRSSSLVVTSNQGLVNIVDTSNPTSANEFYQLDTPAFISSAAVSPTGAYMAFGDSDGVIHIMTAANDDMPFNGYEGQPVEWADPPEPLPEIDWTDSTPLNSVGLPHYNTLLLSSWASQLESVKVSTAPMKIPLSVLSTIKTNDGIAYAPLPRELKGRRNMIAVAAPKDQGRFRSGKQSDASRVTDVTIAPDEPPPRYRKVEIEYSRFGVEDFDFAFFNKTEFSGLETHILNSYTNSLLQVLHYCLPIRKVAKSHITTRCPSEHCLLCELGFVSRMLEDAKGTNCQSSNFCKTVGVLAQSVNAIELIDYGVDLAEMNYARMIQMFHRFLLDHLAVEEESYSDNPPLLPPDPSFPQYTATSPPITQLLGMFSRNTSICTYCKVMREKEQVTFVIDLIYSRKGMAGPESDLASILQASVLRKMTHKATCPNCKVVRIFDSSRFVATPDLPPILAVNANVYSDEIFEYWLDTRKQRFLTPFVELYVQAGESEEPSFVTYNLRAMIIQVLNKDRRSHLVAIVKVPEAEHREDLLSPWFVFNDFSVQNISEEEALSFPGKWKVPAILYLERGDCQGQFDYSGLSDTIDPSILSQDTSISVHRDASLIKHEPLGPKELPCHESLVSIDAEFVLMQQEETEYRSDGTKKVLRPARLSLARVSVLRGDGKKIGVPFIDDHIHTSEIIVDYLTEFSGIRYGDLEPHTSPYTLTPLKVVYKKLRLLVDSGCTFIGHGLSKDFRIINIYVPPERVIDTVDLYFLRERQRRLSLRFLSWFVLHENIQTDTHDSIEDARSALMLYTAYEDFEAQGILDEKLDELYREGRKHNWKPPPPLRTESASPPVPPPSQAASQPNALPIMRSSMTPAPFVPSGFQGGAFAGFQQSRSSSRSHWRSG</sequence>
<reference evidence="12" key="1">
    <citation type="submission" date="2019-10" db="EMBL/GenBank/DDBJ databases">
        <authorList>
            <consortium name="DOE Joint Genome Institute"/>
            <person name="Kuo A."/>
            <person name="Miyauchi S."/>
            <person name="Kiss E."/>
            <person name="Drula E."/>
            <person name="Kohler A."/>
            <person name="Sanchez-Garcia M."/>
            <person name="Andreopoulos B."/>
            <person name="Barry K.W."/>
            <person name="Bonito G."/>
            <person name="Buee M."/>
            <person name="Carver A."/>
            <person name="Chen C."/>
            <person name="Cichocki N."/>
            <person name="Clum A."/>
            <person name="Culley D."/>
            <person name="Crous P.W."/>
            <person name="Fauchery L."/>
            <person name="Girlanda M."/>
            <person name="Hayes R."/>
            <person name="Keri Z."/>
            <person name="LaButti K."/>
            <person name="Lipzen A."/>
            <person name="Lombard V."/>
            <person name="Magnuson J."/>
            <person name="Maillard F."/>
            <person name="Morin E."/>
            <person name="Murat C."/>
            <person name="Nolan M."/>
            <person name="Ohm R."/>
            <person name="Pangilinan J."/>
            <person name="Pereira M."/>
            <person name="Perotto S."/>
            <person name="Peter M."/>
            <person name="Riley R."/>
            <person name="Sitrit Y."/>
            <person name="Stielow B."/>
            <person name="Szollosi G."/>
            <person name="Zifcakova L."/>
            <person name="Stursova M."/>
            <person name="Spatafora J.W."/>
            <person name="Tedersoo L."/>
            <person name="Vaario L.-M."/>
            <person name="Yamada A."/>
            <person name="Yan M."/>
            <person name="Wang P."/>
            <person name="Xu J."/>
            <person name="Bruns T."/>
            <person name="Baldrian P."/>
            <person name="Vilgalys R."/>
            <person name="Henrissat B."/>
            <person name="Grigoriev I.V."/>
            <person name="Hibbett D."/>
            <person name="Nagy L.G."/>
            <person name="Martin F.M."/>
        </authorList>
    </citation>
    <scope>NUCLEOTIDE SEQUENCE</scope>
    <source>
        <strain evidence="12">Prilba</strain>
    </source>
</reference>
<comment type="domain">
    <text evidence="9">Contains a pseudo-UCH domain. This ubiquitin C-terminal hydrolase (UCH)-like or ubiquitin specific protease (USP)-like domain is predicted to be catalytically inactive because it lacks the active site catalytic triad characteristic of thiol proteases, with residues at the equivalent structural positions that are incompatible with catalysis, and it cannot bind ubiquitin. It functions as a structural scaffold for intra- and intermolecular interactions in the complex.</text>
</comment>
<dbReference type="Pfam" id="PF13423">
    <property type="entry name" value="UCH_1"/>
    <property type="match status" value="1"/>
</dbReference>
<accession>A0A9P5JTD7</accession>
<evidence type="ECO:0000256" key="9">
    <source>
        <dbReference type="HAMAP-Rule" id="MF_03182"/>
    </source>
</evidence>
<dbReference type="GO" id="GO:0000289">
    <property type="term" value="P:nuclear-transcribed mRNA poly(A) tail shortening"/>
    <property type="evidence" value="ECO:0007669"/>
    <property type="project" value="UniProtKB-UniRule"/>
</dbReference>
<reference evidence="12" key="2">
    <citation type="journal article" date="2020" name="Nat. Commun.">
        <title>Large-scale genome sequencing of mycorrhizal fungi provides insights into the early evolution of symbiotic traits.</title>
        <authorList>
            <person name="Miyauchi S."/>
            <person name="Kiss E."/>
            <person name="Kuo A."/>
            <person name="Drula E."/>
            <person name="Kohler A."/>
            <person name="Sanchez-Garcia M."/>
            <person name="Morin E."/>
            <person name="Andreopoulos B."/>
            <person name="Barry K.W."/>
            <person name="Bonito G."/>
            <person name="Buee M."/>
            <person name="Carver A."/>
            <person name="Chen C."/>
            <person name="Cichocki N."/>
            <person name="Clum A."/>
            <person name="Culley D."/>
            <person name="Crous P.W."/>
            <person name="Fauchery L."/>
            <person name="Girlanda M."/>
            <person name="Hayes R.D."/>
            <person name="Keri Z."/>
            <person name="LaButti K."/>
            <person name="Lipzen A."/>
            <person name="Lombard V."/>
            <person name="Magnuson J."/>
            <person name="Maillard F."/>
            <person name="Murat C."/>
            <person name="Nolan M."/>
            <person name="Ohm R.A."/>
            <person name="Pangilinan J."/>
            <person name="Pereira M.F."/>
            <person name="Perotto S."/>
            <person name="Peter M."/>
            <person name="Pfister S."/>
            <person name="Riley R."/>
            <person name="Sitrit Y."/>
            <person name="Stielow J.B."/>
            <person name="Szollosi G."/>
            <person name="Zifcakova L."/>
            <person name="Stursova M."/>
            <person name="Spatafora J.W."/>
            <person name="Tedersoo L."/>
            <person name="Vaario L.M."/>
            <person name="Yamada A."/>
            <person name="Yan M."/>
            <person name="Wang P."/>
            <person name="Xu J."/>
            <person name="Bruns T."/>
            <person name="Baldrian P."/>
            <person name="Vilgalys R."/>
            <person name="Dunand C."/>
            <person name="Henrissat B."/>
            <person name="Grigoriev I.V."/>
            <person name="Hibbett D."/>
            <person name="Nagy L.G."/>
            <person name="Martin F.M."/>
        </authorList>
    </citation>
    <scope>NUCLEOTIDE SEQUENCE</scope>
    <source>
        <strain evidence="12">Prilba</strain>
    </source>
</reference>
<proteinExistence type="inferred from homology"/>
<dbReference type="GO" id="GO:0006397">
    <property type="term" value="P:mRNA processing"/>
    <property type="evidence" value="ECO:0007669"/>
    <property type="project" value="UniProtKB-KW"/>
</dbReference>
<dbReference type="SMART" id="SM00320">
    <property type="entry name" value="WD40"/>
    <property type="match status" value="3"/>
</dbReference>
<dbReference type="PROSITE" id="PS50235">
    <property type="entry name" value="USP_3"/>
    <property type="match status" value="1"/>
</dbReference>
<dbReference type="SMART" id="SM00479">
    <property type="entry name" value="EXOIII"/>
    <property type="match status" value="1"/>
</dbReference>
<evidence type="ECO:0000256" key="6">
    <source>
        <dbReference type="ARBA" id="ARBA00022723"/>
    </source>
</evidence>
<dbReference type="InterPro" id="IPR048841">
    <property type="entry name" value="PAN2_N"/>
</dbReference>
<gene>
    <name evidence="9" type="primary">PAN2</name>
    <name evidence="12" type="ORF">DFH94DRAFT_832906</name>
</gene>
<dbReference type="EMBL" id="WHVB01000092">
    <property type="protein sequence ID" value="KAF8462469.1"/>
    <property type="molecule type" value="Genomic_DNA"/>
</dbReference>
<dbReference type="InterPro" id="IPR012337">
    <property type="entry name" value="RNaseH-like_sf"/>
</dbReference>
<evidence type="ECO:0000259" key="11">
    <source>
        <dbReference type="PROSITE" id="PS50235"/>
    </source>
</evidence>
<feature type="region of interest" description="Disordered" evidence="10">
    <location>
        <begin position="1061"/>
        <end position="1132"/>
    </location>
</feature>
<dbReference type="InterPro" id="IPR030843">
    <property type="entry name" value="PAN2"/>
</dbReference>
<keyword evidence="6 9" id="KW-0479">Metal-binding</keyword>
<dbReference type="Gene3D" id="2.130.10.10">
    <property type="entry name" value="YVTN repeat-like/Quinoprotein amine dehydrogenase"/>
    <property type="match status" value="1"/>
</dbReference>
<dbReference type="PANTHER" id="PTHR15728">
    <property type="entry name" value="DEADENYLATION COMPLEX CATALYTIC SUBUNIT PAN2"/>
    <property type="match status" value="1"/>
</dbReference>
<evidence type="ECO:0000256" key="1">
    <source>
        <dbReference type="ARBA" id="ARBA00004496"/>
    </source>
</evidence>
<comment type="domain">
    <text evidence="9">The linker, or PAN3 interaction domain (PID), between the WD40 repeats and the pseudo-UCH domain mediates interaction with PAN3.</text>
</comment>
<evidence type="ECO:0000313" key="12">
    <source>
        <dbReference type="EMBL" id="KAF8462469.1"/>
    </source>
</evidence>
<keyword evidence="7 9" id="KW-0378">Hydrolase</keyword>
<dbReference type="Pfam" id="PF20770">
    <property type="entry name" value="PAN2_N"/>
    <property type="match status" value="1"/>
</dbReference>
<dbReference type="GO" id="GO:0046872">
    <property type="term" value="F:metal ion binding"/>
    <property type="evidence" value="ECO:0007669"/>
    <property type="project" value="UniProtKB-KW"/>
</dbReference>
<dbReference type="InterPro" id="IPR050785">
    <property type="entry name" value="PAN2-PAN3_catalytic_subunit"/>
</dbReference>
<dbReference type="Proteomes" id="UP000759537">
    <property type="component" value="Unassembled WGS sequence"/>
</dbReference>
<feature type="domain" description="USP" evidence="11">
    <location>
        <begin position="469"/>
        <end position="812"/>
    </location>
</feature>
<dbReference type="GO" id="GO:0031251">
    <property type="term" value="C:PAN complex"/>
    <property type="evidence" value="ECO:0007669"/>
    <property type="project" value="UniProtKB-UniRule"/>
</dbReference>
<dbReference type="Gene3D" id="3.30.420.10">
    <property type="entry name" value="Ribonuclease H-like superfamily/Ribonuclease H"/>
    <property type="match status" value="1"/>
</dbReference>
<evidence type="ECO:0000256" key="8">
    <source>
        <dbReference type="ARBA" id="ARBA00022839"/>
    </source>
</evidence>
<dbReference type="SUPFAM" id="SSF50978">
    <property type="entry name" value="WD40 repeat-like"/>
    <property type="match status" value="1"/>
</dbReference>
<dbReference type="Pfam" id="PF00929">
    <property type="entry name" value="RNase_T"/>
    <property type="match status" value="1"/>
</dbReference>
<dbReference type="GO" id="GO:0003676">
    <property type="term" value="F:nucleic acid binding"/>
    <property type="evidence" value="ECO:0007669"/>
    <property type="project" value="InterPro"/>
</dbReference>
<evidence type="ECO:0000313" key="13">
    <source>
        <dbReference type="Proteomes" id="UP000759537"/>
    </source>
</evidence>
<keyword evidence="5 9" id="KW-0540">Nuclease</keyword>
<dbReference type="AlphaFoldDB" id="A0A9P5JTD7"/>
<dbReference type="InterPro" id="IPR028889">
    <property type="entry name" value="USP"/>
</dbReference>
<comment type="activity regulation">
    <text evidence="9">Positively regulated by the regulatory subunit PAN3.</text>
</comment>
<keyword evidence="2 9" id="KW-0963">Cytoplasm</keyword>
<dbReference type="InterPro" id="IPR013520">
    <property type="entry name" value="Ribonucl_H"/>
</dbReference>
<evidence type="ECO:0000256" key="10">
    <source>
        <dbReference type="SAM" id="MobiDB-lite"/>
    </source>
</evidence>
<comment type="function">
    <text evidence="9">Catalytic subunit of the poly(A)-nuclease (PAN) deadenylation complex, one of two cytoplasmic mRNA deadenylases involved in mRNA turnover. PAN specifically shortens poly(A) tails of RNA and the activity is stimulated by poly(A)-binding protein PAB1. PAN deadenylation is followed by rapid degradation of the shortened mRNA tails by the CCR4-NOT complex. Deadenylated mRNAs are then degraded by two alternative mechanisms, namely exosome-mediated 3'-5' exonucleolytic degradation, or deadenlyation-dependent mRNA decaping and subsequent 5'-3' exonucleolytic degradation by XRN1. May also be involved in post-transcriptional maturation of mRNA poly(A) tails.</text>
</comment>
<evidence type="ECO:0000256" key="4">
    <source>
        <dbReference type="ARBA" id="ARBA00022664"/>
    </source>
</evidence>
<dbReference type="InterPro" id="IPR036397">
    <property type="entry name" value="RNaseH_sf"/>
</dbReference>
<comment type="cofactor">
    <cofactor evidence="9">
        <name>a divalent metal cation</name>
        <dbReference type="ChEBI" id="CHEBI:60240"/>
    </cofactor>
    <text evidence="9">Binds 2 metal cations per subunit in the catalytic exonuclease domain.</text>
</comment>
<feature type="binding site" evidence="9">
    <location>
        <position position="869"/>
    </location>
    <ligand>
        <name>a divalent metal cation</name>
        <dbReference type="ChEBI" id="CHEBI:60240"/>
        <note>catalytic</note>
    </ligand>
</feature>
<dbReference type="FunFam" id="3.30.420.10:FF:000028">
    <property type="entry name" value="PAN2-PAN3 deadenylation complex catalytic subunit PAN2"/>
    <property type="match status" value="1"/>
</dbReference>
<evidence type="ECO:0000256" key="2">
    <source>
        <dbReference type="ARBA" id="ARBA00022490"/>
    </source>
</evidence>